<sequence>MTKLKFEKKHVTAIKKAVREGGDIWYNTCLKSVKSHIKAHCRGIKDRCCYCKRSLKGEFNMVIDIEHVLPQSLYKKYMFSMKNLGIACKRCNMRIKGNNVDFLNLPFKNNRPFYRENYKLIHPFLDNYSKNLKRIVLEEDDLTFIKYTVINDSQKGKYTYDFFKLYEFEEDQINKAQGMEIVERYIC</sequence>
<proteinExistence type="predicted"/>
<dbReference type="EMBL" id="LR134253">
    <property type="protein sequence ID" value="VED47381.1"/>
    <property type="molecule type" value="Genomic_DNA"/>
</dbReference>
<evidence type="ECO:0000313" key="1">
    <source>
        <dbReference type="EMBL" id="VED47381.1"/>
    </source>
</evidence>
<name>A0A7Z8Z8F1_RAOTE</name>
<evidence type="ECO:0000313" key="2">
    <source>
        <dbReference type="Proteomes" id="UP000267630"/>
    </source>
</evidence>
<organism evidence="1 2">
    <name type="scientific">Raoultella terrigena</name>
    <name type="common">Klebsiella terrigena</name>
    <dbReference type="NCBI Taxonomy" id="577"/>
    <lineage>
        <taxon>Bacteria</taxon>
        <taxon>Pseudomonadati</taxon>
        <taxon>Pseudomonadota</taxon>
        <taxon>Gammaproteobacteria</taxon>
        <taxon>Enterobacterales</taxon>
        <taxon>Enterobacteriaceae</taxon>
        <taxon>Klebsiella/Raoultella group</taxon>
        <taxon>Raoultella</taxon>
    </lineage>
</organism>
<dbReference type="Proteomes" id="UP000267630">
    <property type="component" value="Chromosome 3"/>
</dbReference>
<keyword evidence="2" id="KW-1185">Reference proteome</keyword>
<protein>
    <recommendedName>
        <fullName evidence="3">HNH endonuclease</fullName>
    </recommendedName>
</protein>
<dbReference type="Gene3D" id="1.10.30.50">
    <property type="match status" value="1"/>
</dbReference>
<accession>A0A7Z8Z8F1</accession>
<evidence type="ECO:0008006" key="3">
    <source>
        <dbReference type="Google" id="ProtNLM"/>
    </source>
</evidence>
<dbReference type="AlphaFoldDB" id="A0A7Z8Z8F1"/>
<reference evidence="1 2" key="1">
    <citation type="submission" date="2018-12" db="EMBL/GenBank/DDBJ databases">
        <authorList>
            <consortium name="Pathogen Informatics"/>
        </authorList>
    </citation>
    <scope>NUCLEOTIDE SEQUENCE [LARGE SCALE GENOMIC DNA]</scope>
    <source>
        <strain evidence="1 2">NCTC9997</strain>
    </source>
</reference>
<gene>
    <name evidence="1" type="ORF">NCTC9997_01474</name>
</gene>